<gene>
    <name evidence="1" type="ORF">HERIO_157</name>
</gene>
<name>A0A1X0QDX6_9MICR</name>
<accession>A0A1X0QDX6</accession>
<proteinExistence type="predicted"/>
<keyword evidence="2" id="KW-1185">Reference proteome</keyword>
<organism evidence="1 2">
    <name type="scientific">Hepatospora eriocheir</name>
    <dbReference type="NCBI Taxonomy" id="1081669"/>
    <lineage>
        <taxon>Eukaryota</taxon>
        <taxon>Fungi</taxon>
        <taxon>Fungi incertae sedis</taxon>
        <taxon>Microsporidia</taxon>
        <taxon>Hepatosporidae</taxon>
        <taxon>Hepatospora</taxon>
    </lineage>
</organism>
<evidence type="ECO:0000313" key="2">
    <source>
        <dbReference type="Proteomes" id="UP000192356"/>
    </source>
</evidence>
<dbReference type="AlphaFoldDB" id="A0A1X0QDX6"/>
<protein>
    <submittedName>
        <fullName evidence="1">Uncharacterized protein</fullName>
    </submittedName>
</protein>
<dbReference type="EMBL" id="LVKB01000004">
    <property type="protein sequence ID" value="ORD97977.1"/>
    <property type="molecule type" value="Genomic_DNA"/>
</dbReference>
<comment type="caution">
    <text evidence="1">The sequence shown here is derived from an EMBL/GenBank/DDBJ whole genome shotgun (WGS) entry which is preliminary data.</text>
</comment>
<sequence>MLLKVSTTLSLTQDKSFKLLFIDSDNSYKLLLNAIEYFGAYKKFIKILINVTFLQSLFSYEVDNQET</sequence>
<evidence type="ECO:0000313" key="1">
    <source>
        <dbReference type="EMBL" id="ORD97977.1"/>
    </source>
</evidence>
<dbReference type="VEuPathDB" id="MicrosporidiaDB:HERIO_157"/>
<dbReference type="Proteomes" id="UP000192356">
    <property type="component" value="Unassembled WGS sequence"/>
</dbReference>
<reference evidence="1 2" key="1">
    <citation type="journal article" date="2017" name="Environ. Microbiol.">
        <title>Decay of the glycolytic pathway and adaptation to intranuclear parasitism within Enterocytozoonidae microsporidia.</title>
        <authorList>
            <person name="Wiredu Boakye D."/>
            <person name="Jaroenlak P."/>
            <person name="Prachumwat A."/>
            <person name="Williams T.A."/>
            <person name="Bateman K.S."/>
            <person name="Itsathitphaisarn O."/>
            <person name="Sritunyalucksana K."/>
            <person name="Paszkiewicz K.H."/>
            <person name="Moore K.A."/>
            <person name="Stentiford G.D."/>
            <person name="Williams B.A."/>
        </authorList>
    </citation>
    <scope>NUCLEOTIDE SEQUENCE [LARGE SCALE GENOMIC DNA]</scope>
    <source>
        <strain evidence="1 2">GB1</strain>
    </source>
</reference>